<organism evidence="1 2">
    <name type="scientific">Aliidongia dinghuensis</name>
    <dbReference type="NCBI Taxonomy" id="1867774"/>
    <lineage>
        <taxon>Bacteria</taxon>
        <taxon>Pseudomonadati</taxon>
        <taxon>Pseudomonadota</taxon>
        <taxon>Alphaproteobacteria</taxon>
        <taxon>Rhodospirillales</taxon>
        <taxon>Dongiaceae</taxon>
        <taxon>Aliidongia</taxon>
    </lineage>
</organism>
<dbReference type="Gene3D" id="1.25.10.10">
    <property type="entry name" value="Leucine-rich Repeat Variant"/>
    <property type="match status" value="1"/>
</dbReference>
<evidence type="ECO:0008006" key="3">
    <source>
        <dbReference type="Google" id="ProtNLM"/>
    </source>
</evidence>
<protein>
    <recommendedName>
        <fullName evidence="3">DUF2336 domain-containing protein</fullName>
    </recommendedName>
</protein>
<dbReference type="Proteomes" id="UP000646365">
    <property type="component" value="Unassembled WGS sequence"/>
</dbReference>
<accession>A0A8J2YWG7</accession>
<dbReference type="AlphaFoldDB" id="A0A8J2YWG7"/>
<evidence type="ECO:0000313" key="1">
    <source>
        <dbReference type="EMBL" id="GGF30663.1"/>
    </source>
</evidence>
<reference evidence="1" key="1">
    <citation type="journal article" date="2014" name="Int. J. Syst. Evol. Microbiol.">
        <title>Complete genome sequence of Corynebacterium casei LMG S-19264T (=DSM 44701T), isolated from a smear-ripened cheese.</title>
        <authorList>
            <consortium name="US DOE Joint Genome Institute (JGI-PGF)"/>
            <person name="Walter F."/>
            <person name="Albersmeier A."/>
            <person name="Kalinowski J."/>
            <person name="Ruckert C."/>
        </authorList>
    </citation>
    <scope>NUCLEOTIDE SEQUENCE</scope>
    <source>
        <strain evidence="1">CGMCC 1.15725</strain>
    </source>
</reference>
<sequence length="434" mass="47043">MKGLLQRIFQIGAGSPVIDYEESKRLIQSRNPADRRRVAGNLQVKPEVLYFLASDPDPTVRTAVAGNEATPVQADLILARDAHEAVRADLAHKIARLAPTLTQRQSDRVKEITYQVLEALVRDQTVKVRKIVADTLKKMPDAPPEIVQHLARDPELSVAGPLLQYSPLLTDEDLLDLVRQMPIPGAVRAIAKRKGLSAAVSDEISAGDDVDAITALLSNGSAQIREETLDVLIERAPAHKAWHRPLVERPRLSDSAAKRLARFVAQDLIQHLTARGDLALDTIKALQAVVLARLEAEGGSEAAAEPAGDRLLAEARRLKDAGKLTESALVDALIDGRRELVNAGLAVLAEQPLGVVEKILSSHSPKGITALVWKAGLSMRFSVRLQSVVARIPAPQTLKPRADGGFPLSEEALAWQLDFFADMTAEGSQRQSAL</sequence>
<dbReference type="InterPro" id="IPR011989">
    <property type="entry name" value="ARM-like"/>
</dbReference>
<dbReference type="SUPFAM" id="SSF48371">
    <property type="entry name" value="ARM repeat"/>
    <property type="match status" value="1"/>
</dbReference>
<evidence type="ECO:0000313" key="2">
    <source>
        <dbReference type="Proteomes" id="UP000646365"/>
    </source>
</evidence>
<gene>
    <name evidence="1" type="ORF">GCM10011611_40980</name>
</gene>
<comment type="caution">
    <text evidence="1">The sequence shown here is derived from an EMBL/GenBank/DDBJ whole genome shotgun (WGS) entry which is preliminary data.</text>
</comment>
<name>A0A8J2YWG7_9PROT</name>
<dbReference type="Pfam" id="PF10098">
    <property type="entry name" value="DUF2336"/>
    <property type="match status" value="1"/>
</dbReference>
<dbReference type="EMBL" id="BMJQ01000011">
    <property type="protein sequence ID" value="GGF30663.1"/>
    <property type="molecule type" value="Genomic_DNA"/>
</dbReference>
<dbReference type="InterPro" id="IPR019285">
    <property type="entry name" value="DUF2336"/>
</dbReference>
<keyword evidence="2" id="KW-1185">Reference proteome</keyword>
<dbReference type="RefSeq" id="WP_189049223.1">
    <property type="nucleotide sequence ID" value="NZ_BMJQ01000011.1"/>
</dbReference>
<dbReference type="InterPro" id="IPR016024">
    <property type="entry name" value="ARM-type_fold"/>
</dbReference>
<proteinExistence type="predicted"/>
<reference evidence="1" key="2">
    <citation type="submission" date="2020-09" db="EMBL/GenBank/DDBJ databases">
        <authorList>
            <person name="Sun Q."/>
            <person name="Zhou Y."/>
        </authorList>
    </citation>
    <scope>NUCLEOTIDE SEQUENCE</scope>
    <source>
        <strain evidence="1">CGMCC 1.15725</strain>
    </source>
</reference>